<accession>A0A7X0HJV0</accession>
<proteinExistence type="predicted"/>
<comment type="caution">
    <text evidence="2">The sequence shown here is derived from an EMBL/GenBank/DDBJ whole genome shotgun (WGS) entry which is preliminary data.</text>
</comment>
<sequence>MTTYLVALPGTLLGELTPAARTELLRELSPADPRHTALGEHEDLDRFTLDEENSTFVIRLEVQAATSGEAETEARRIGTAALASAGLDENSAPMGPAAISGIDTE</sequence>
<gene>
    <name evidence="2" type="ORF">HNQ79_005512</name>
</gene>
<dbReference type="RefSeq" id="WP_185035493.1">
    <property type="nucleotide sequence ID" value="NZ_BNBN01000006.1"/>
</dbReference>
<reference evidence="2 3" key="1">
    <citation type="submission" date="2020-08" db="EMBL/GenBank/DDBJ databases">
        <title>Genomic Encyclopedia of Type Strains, Phase IV (KMG-IV): sequencing the most valuable type-strain genomes for metagenomic binning, comparative biology and taxonomic classification.</title>
        <authorList>
            <person name="Goeker M."/>
        </authorList>
    </citation>
    <scope>NUCLEOTIDE SEQUENCE [LARGE SCALE GENOMIC DNA]</scope>
    <source>
        <strain evidence="2 3">DSM 40141</strain>
    </source>
</reference>
<evidence type="ECO:0000313" key="3">
    <source>
        <dbReference type="Proteomes" id="UP000540423"/>
    </source>
</evidence>
<dbReference type="EMBL" id="JACHEM010000016">
    <property type="protein sequence ID" value="MBB6439000.1"/>
    <property type="molecule type" value="Genomic_DNA"/>
</dbReference>
<keyword evidence="3" id="KW-1185">Reference proteome</keyword>
<organism evidence="2 3">
    <name type="scientific">Streptomyces candidus</name>
    <dbReference type="NCBI Taxonomy" id="67283"/>
    <lineage>
        <taxon>Bacteria</taxon>
        <taxon>Bacillati</taxon>
        <taxon>Actinomycetota</taxon>
        <taxon>Actinomycetes</taxon>
        <taxon>Kitasatosporales</taxon>
        <taxon>Streptomycetaceae</taxon>
        <taxon>Streptomyces</taxon>
    </lineage>
</organism>
<feature type="region of interest" description="Disordered" evidence="1">
    <location>
        <begin position="83"/>
        <end position="105"/>
    </location>
</feature>
<name>A0A7X0HJV0_9ACTN</name>
<dbReference type="AlphaFoldDB" id="A0A7X0HJV0"/>
<dbReference type="Proteomes" id="UP000540423">
    <property type="component" value="Unassembled WGS sequence"/>
</dbReference>
<protein>
    <submittedName>
        <fullName evidence="2">Uncharacterized protein</fullName>
    </submittedName>
</protein>
<evidence type="ECO:0000313" key="2">
    <source>
        <dbReference type="EMBL" id="MBB6439000.1"/>
    </source>
</evidence>
<evidence type="ECO:0000256" key="1">
    <source>
        <dbReference type="SAM" id="MobiDB-lite"/>
    </source>
</evidence>